<dbReference type="eggNOG" id="ENOG502Z7UG">
    <property type="taxonomic scope" value="Bacteria"/>
</dbReference>
<dbReference type="RefSeq" id="WP_025167019.1">
    <property type="nucleotide sequence ID" value="NZ_AWSQ01000007.1"/>
</dbReference>
<comment type="caution">
    <text evidence="1">The sequence shown here is derived from an EMBL/GenBank/DDBJ whole genome shotgun (WGS) entry which is preliminary data.</text>
</comment>
<dbReference type="Proteomes" id="UP000030063">
    <property type="component" value="Unassembled WGS sequence"/>
</dbReference>
<evidence type="ECO:0000313" key="1">
    <source>
        <dbReference type="EMBL" id="KFX68210.1"/>
    </source>
</evidence>
<reference evidence="1 2" key="1">
    <citation type="journal article" date="2014" name="Genome Announc.">
        <title>Draft Genome Sequence of Petroleum Oil-Degrading Marine Bacterium Pseudomonas taeanensis Strain MS-3, Isolated from a Crude Oil-Contaminated Seashore.</title>
        <authorList>
            <person name="Lee S.Y."/>
            <person name="Kim S.H."/>
            <person name="Lee D.G."/>
            <person name="Shin S."/>
            <person name="Yun S.H."/>
            <person name="Choi C.W."/>
            <person name="Chung Y.H."/>
            <person name="Choi J.S."/>
            <person name="Kahng H.Y."/>
            <person name="Kim S.I."/>
        </authorList>
    </citation>
    <scope>NUCLEOTIDE SEQUENCE [LARGE SCALE GENOMIC DNA]</scope>
    <source>
        <strain evidence="1 2">MS-3</strain>
    </source>
</reference>
<protein>
    <submittedName>
        <fullName evidence="1">Transposase</fullName>
    </submittedName>
</protein>
<organism evidence="1 2">
    <name type="scientific">Pseudomonas taeanensis MS-3</name>
    <dbReference type="NCBI Taxonomy" id="1395571"/>
    <lineage>
        <taxon>Bacteria</taxon>
        <taxon>Pseudomonadati</taxon>
        <taxon>Pseudomonadota</taxon>
        <taxon>Gammaproteobacteria</taxon>
        <taxon>Pseudomonadales</taxon>
        <taxon>Pseudomonadaceae</taxon>
        <taxon>Pseudomonas</taxon>
    </lineage>
</organism>
<accession>A0A0A1YEF1</accession>
<dbReference type="STRING" id="1395571.TMS3_0120245"/>
<name>A0A0A1YEF1_9PSED</name>
<sequence length="172" mass="19331">MTTNTLAEQSPPVLAECAHGIPLTRVLLACVEQRFNLYLRFGHPAQTRRLNFRRSIALFAPGTLFCRIRWEANDYGTTRWQLLVLQAGTLHEPMQRIAGIWPGASALLQADGDNQVRAVLTQIDAIEALDLDPTQVSQSYWRTLGNRLRARMPLPAYTCDRHVAWIAGSALH</sequence>
<evidence type="ECO:0000313" key="2">
    <source>
        <dbReference type="Proteomes" id="UP000030063"/>
    </source>
</evidence>
<dbReference type="InterPro" id="IPR021263">
    <property type="entry name" value="DUF2840"/>
</dbReference>
<dbReference type="AlphaFoldDB" id="A0A0A1YEF1"/>
<proteinExistence type="predicted"/>
<dbReference type="OrthoDB" id="9810432at2"/>
<dbReference type="Pfam" id="PF11000">
    <property type="entry name" value="DUF2840"/>
    <property type="match status" value="1"/>
</dbReference>
<gene>
    <name evidence="1" type="ORF">TMS3_0120245</name>
</gene>
<keyword evidence="2" id="KW-1185">Reference proteome</keyword>
<dbReference type="EMBL" id="AWSQ01000007">
    <property type="protein sequence ID" value="KFX68210.1"/>
    <property type="molecule type" value="Genomic_DNA"/>
</dbReference>